<proteinExistence type="inferred from homology"/>
<feature type="domain" description="Nudix hydrolase" evidence="3">
    <location>
        <begin position="11"/>
        <end position="136"/>
    </location>
</feature>
<feature type="transmembrane region" description="Helical" evidence="2">
    <location>
        <begin position="12"/>
        <end position="29"/>
    </location>
</feature>
<dbReference type="InterPro" id="IPR000086">
    <property type="entry name" value="NUDIX_hydrolase_dom"/>
</dbReference>
<gene>
    <name evidence="4" type="ORF">C7B46_01175</name>
</gene>
<keyword evidence="2" id="KW-1133">Transmembrane helix</keyword>
<dbReference type="PANTHER" id="PTHR43736">
    <property type="entry name" value="ADP-RIBOSE PYROPHOSPHATASE"/>
    <property type="match status" value="1"/>
</dbReference>
<evidence type="ECO:0000259" key="3">
    <source>
        <dbReference type="PROSITE" id="PS51462"/>
    </source>
</evidence>
<accession>A0A2T2XLE5</accession>
<evidence type="ECO:0000256" key="1">
    <source>
        <dbReference type="ARBA" id="ARBA00005582"/>
    </source>
</evidence>
<name>A0A2T2XLE5_9FIRM</name>
<comment type="similarity">
    <text evidence="1">Belongs to the Nudix hydrolase family.</text>
</comment>
<dbReference type="PROSITE" id="PS51462">
    <property type="entry name" value="NUDIX"/>
    <property type="match status" value="1"/>
</dbReference>
<dbReference type="Proteomes" id="UP000242972">
    <property type="component" value="Unassembled WGS sequence"/>
</dbReference>
<dbReference type="InterPro" id="IPR015797">
    <property type="entry name" value="NUDIX_hydrolase-like_dom_sf"/>
</dbReference>
<dbReference type="Gene3D" id="3.90.79.10">
    <property type="entry name" value="Nucleoside Triphosphate Pyrophosphohydrolase"/>
    <property type="match status" value="1"/>
</dbReference>
<evidence type="ECO:0000256" key="2">
    <source>
        <dbReference type="SAM" id="Phobius"/>
    </source>
</evidence>
<dbReference type="AlphaFoldDB" id="A0A2T2XLE5"/>
<dbReference type="SUPFAM" id="SSF55811">
    <property type="entry name" value="Nudix"/>
    <property type="match status" value="1"/>
</dbReference>
<protein>
    <recommendedName>
        <fullName evidence="3">Nudix hydrolase domain-containing protein</fullName>
    </recommendedName>
</protein>
<keyword evidence="2" id="KW-0812">Transmembrane</keyword>
<organism evidence="4 5">
    <name type="scientific">Sulfobacillus benefaciens</name>
    <dbReference type="NCBI Taxonomy" id="453960"/>
    <lineage>
        <taxon>Bacteria</taxon>
        <taxon>Bacillati</taxon>
        <taxon>Bacillota</taxon>
        <taxon>Clostridia</taxon>
        <taxon>Eubacteriales</taxon>
        <taxon>Clostridiales Family XVII. Incertae Sedis</taxon>
        <taxon>Sulfobacillus</taxon>
    </lineage>
</organism>
<keyword evidence="2" id="KW-0472">Membrane</keyword>
<reference evidence="4 5" key="1">
    <citation type="journal article" date="2014" name="BMC Genomics">
        <title>Comparison of environmental and isolate Sulfobacillus genomes reveals diverse carbon, sulfur, nitrogen, and hydrogen metabolisms.</title>
        <authorList>
            <person name="Justice N.B."/>
            <person name="Norman A."/>
            <person name="Brown C.T."/>
            <person name="Singh A."/>
            <person name="Thomas B.C."/>
            <person name="Banfield J.F."/>
        </authorList>
    </citation>
    <scope>NUCLEOTIDE SEQUENCE [LARGE SCALE GENOMIC DNA]</scope>
    <source>
        <strain evidence="4">AMDSBA4</strain>
    </source>
</reference>
<comment type="caution">
    <text evidence="4">The sequence shown here is derived from an EMBL/GenBank/DDBJ whole genome shotgun (WGS) entry which is preliminary data.</text>
</comment>
<sequence>MQQLMWWTQAKFVVAVVVVVFYHDSVLLLEHSYRPRYPWGLPTGWVHYGETLEAAARREVWEEAQVALGSLYWLYETFPSRRHLEVAFWAEATHMGPQKSSSDGEITAIAWTPWPGMLPEGLLPTQRNIIQMAGLERNKPHQMPDEP</sequence>
<evidence type="ECO:0000313" key="5">
    <source>
        <dbReference type="Proteomes" id="UP000242972"/>
    </source>
</evidence>
<dbReference type="PANTHER" id="PTHR43736:SF1">
    <property type="entry name" value="DIHYDRONEOPTERIN TRIPHOSPHATE DIPHOSPHATASE"/>
    <property type="match status" value="1"/>
</dbReference>
<dbReference type="EMBL" id="PXYW01000002">
    <property type="protein sequence ID" value="PSR35310.1"/>
    <property type="molecule type" value="Genomic_DNA"/>
</dbReference>
<dbReference type="Pfam" id="PF00293">
    <property type="entry name" value="NUDIX"/>
    <property type="match status" value="1"/>
</dbReference>
<evidence type="ECO:0000313" key="4">
    <source>
        <dbReference type="EMBL" id="PSR35310.1"/>
    </source>
</evidence>